<proteinExistence type="predicted"/>
<sequence>MTTSLRMPRIWAAIHTKSPMEFGSKRGFRFNQSPKIVCVCLCGGGGITMPPLNFLLSLSSKSHYYSNLNLH</sequence>
<comment type="caution">
    <text evidence="1">The sequence shown here is derived from an EMBL/GenBank/DDBJ whole genome shotgun (WGS) entry which is preliminary data.</text>
</comment>
<name>A0ACB9H3A4_CICIN</name>
<reference evidence="1 2" key="2">
    <citation type="journal article" date="2022" name="Mol. Ecol. Resour.">
        <title>The genomes of chicory, endive, great burdock and yacon provide insights into Asteraceae paleo-polyploidization history and plant inulin production.</title>
        <authorList>
            <person name="Fan W."/>
            <person name="Wang S."/>
            <person name="Wang H."/>
            <person name="Wang A."/>
            <person name="Jiang F."/>
            <person name="Liu H."/>
            <person name="Zhao H."/>
            <person name="Xu D."/>
            <person name="Zhang Y."/>
        </authorList>
    </citation>
    <scope>NUCLEOTIDE SEQUENCE [LARGE SCALE GENOMIC DNA]</scope>
    <source>
        <strain evidence="2">cv. Punajuju</strain>
        <tissue evidence="1">Leaves</tissue>
    </source>
</reference>
<keyword evidence="2" id="KW-1185">Reference proteome</keyword>
<accession>A0ACB9H3A4</accession>
<dbReference type="Proteomes" id="UP001055811">
    <property type="component" value="Linkage Group LG01"/>
</dbReference>
<evidence type="ECO:0000313" key="2">
    <source>
        <dbReference type="Proteomes" id="UP001055811"/>
    </source>
</evidence>
<reference evidence="2" key="1">
    <citation type="journal article" date="2022" name="Mol. Ecol. Resour.">
        <title>The genomes of chicory, endive, great burdock and yacon provide insights into Asteraceae palaeo-polyploidization history and plant inulin production.</title>
        <authorList>
            <person name="Fan W."/>
            <person name="Wang S."/>
            <person name="Wang H."/>
            <person name="Wang A."/>
            <person name="Jiang F."/>
            <person name="Liu H."/>
            <person name="Zhao H."/>
            <person name="Xu D."/>
            <person name="Zhang Y."/>
        </authorList>
    </citation>
    <scope>NUCLEOTIDE SEQUENCE [LARGE SCALE GENOMIC DNA]</scope>
    <source>
        <strain evidence="2">cv. Punajuju</strain>
    </source>
</reference>
<gene>
    <name evidence="1" type="ORF">L2E82_02615</name>
</gene>
<evidence type="ECO:0000313" key="1">
    <source>
        <dbReference type="EMBL" id="KAI3789811.1"/>
    </source>
</evidence>
<organism evidence="1 2">
    <name type="scientific">Cichorium intybus</name>
    <name type="common">Chicory</name>
    <dbReference type="NCBI Taxonomy" id="13427"/>
    <lineage>
        <taxon>Eukaryota</taxon>
        <taxon>Viridiplantae</taxon>
        <taxon>Streptophyta</taxon>
        <taxon>Embryophyta</taxon>
        <taxon>Tracheophyta</taxon>
        <taxon>Spermatophyta</taxon>
        <taxon>Magnoliopsida</taxon>
        <taxon>eudicotyledons</taxon>
        <taxon>Gunneridae</taxon>
        <taxon>Pentapetalae</taxon>
        <taxon>asterids</taxon>
        <taxon>campanulids</taxon>
        <taxon>Asterales</taxon>
        <taxon>Asteraceae</taxon>
        <taxon>Cichorioideae</taxon>
        <taxon>Cichorieae</taxon>
        <taxon>Cichoriinae</taxon>
        <taxon>Cichorium</taxon>
    </lineage>
</organism>
<dbReference type="EMBL" id="CM042009">
    <property type="protein sequence ID" value="KAI3789811.1"/>
    <property type="molecule type" value="Genomic_DNA"/>
</dbReference>
<protein>
    <submittedName>
        <fullName evidence="1">Uncharacterized protein</fullName>
    </submittedName>
</protein>